<feature type="compositionally biased region" description="Basic and acidic residues" evidence="4">
    <location>
        <begin position="278"/>
        <end position="287"/>
    </location>
</feature>
<dbReference type="Gene3D" id="3.40.1000.30">
    <property type="match status" value="1"/>
</dbReference>
<dbReference type="InterPro" id="IPR045128">
    <property type="entry name" value="PI31-like"/>
</dbReference>
<dbReference type="GeneID" id="101847966"/>
<feature type="region of interest" description="Disordered" evidence="4">
    <location>
        <begin position="143"/>
        <end position="210"/>
    </location>
</feature>
<keyword evidence="3" id="KW-0647">Proteasome</keyword>
<accession>A0ABM1A2X3</accession>
<evidence type="ECO:0000256" key="4">
    <source>
        <dbReference type="SAM" id="MobiDB-lite"/>
    </source>
</evidence>
<evidence type="ECO:0000256" key="3">
    <source>
        <dbReference type="ARBA" id="ARBA00022942"/>
    </source>
</evidence>
<gene>
    <name evidence="7" type="primary">LOC101847966</name>
</gene>
<feature type="domain" description="PI31 proteasome regulator N-terminal" evidence="5">
    <location>
        <begin position="15"/>
        <end position="144"/>
    </location>
</feature>
<feature type="compositionally biased region" description="Pro residues" evidence="4">
    <location>
        <begin position="247"/>
        <end position="260"/>
    </location>
</feature>
<dbReference type="Proteomes" id="UP000694888">
    <property type="component" value="Unplaced"/>
</dbReference>
<keyword evidence="6" id="KW-1185">Reference proteome</keyword>
<feature type="region of interest" description="Disordered" evidence="4">
    <location>
        <begin position="232"/>
        <end position="294"/>
    </location>
</feature>
<evidence type="ECO:0000256" key="2">
    <source>
        <dbReference type="ARBA" id="ARBA00015575"/>
    </source>
</evidence>
<evidence type="ECO:0000313" key="6">
    <source>
        <dbReference type="Proteomes" id="UP000694888"/>
    </source>
</evidence>
<comment type="similarity">
    <text evidence="1">Belongs to the proteasome inhibitor PI31 family.</text>
</comment>
<evidence type="ECO:0000259" key="5">
    <source>
        <dbReference type="Pfam" id="PF11566"/>
    </source>
</evidence>
<dbReference type="PANTHER" id="PTHR13266:SF1">
    <property type="entry name" value="PROTEASOME INHIBITOR PI31 SUBUNIT"/>
    <property type="match status" value="1"/>
</dbReference>
<dbReference type="PANTHER" id="PTHR13266">
    <property type="entry name" value="PROTEASOME INHIBITOR"/>
    <property type="match status" value="1"/>
</dbReference>
<evidence type="ECO:0000313" key="7">
    <source>
        <dbReference type="RefSeq" id="XP_012939752.1"/>
    </source>
</evidence>
<protein>
    <recommendedName>
        <fullName evidence="2">Proteasome inhibitor PI31 subunit</fullName>
    </recommendedName>
</protein>
<evidence type="ECO:0000256" key="1">
    <source>
        <dbReference type="ARBA" id="ARBA00006405"/>
    </source>
</evidence>
<sequence>MASPGFELLYSSVAQQVRSADDASIVAVHWNLISNGFKCCGTGEVWPDQQNANISGSEAMPAGWNSDATLYALRYVEPTSNRTYLMKALAMDGNLMLNLVRCFDEKAASVTIRSRDYVNEDMSTSSSTYSNLSGLNSSLTNDLVNKVTGTGPGGTSQGTSPPAASTDQQRRDDHPGRSPLLEDPRRGPGAGGLGYMPPRQPFRPGFADPFGVGRADLDPLAGGMGGGMFMDPRNFPTPGGGFRPGFGPGPAPPGFPPGSIPPGARFDPLGPPGTRPGPDPDHERPPDNYDDMFM</sequence>
<organism evidence="6 7">
    <name type="scientific">Aplysia californica</name>
    <name type="common">California sea hare</name>
    <dbReference type="NCBI Taxonomy" id="6500"/>
    <lineage>
        <taxon>Eukaryota</taxon>
        <taxon>Metazoa</taxon>
        <taxon>Spiralia</taxon>
        <taxon>Lophotrochozoa</taxon>
        <taxon>Mollusca</taxon>
        <taxon>Gastropoda</taxon>
        <taxon>Heterobranchia</taxon>
        <taxon>Euthyneura</taxon>
        <taxon>Tectipleura</taxon>
        <taxon>Aplysiida</taxon>
        <taxon>Aplysioidea</taxon>
        <taxon>Aplysiidae</taxon>
        <taxon>Aplysia</taxon>
    </lineage>
</organism>
<dbReference type="InterPro" id="IPR021625">
    <property type="entry name" value="PI31_Prot_N"/>
</dbReference>
<feature type="compositionally biased region" description="Basic and acidic residues" evidence="4">
    <location>
        <begin position="168"/>
        <end position="186"/>
    </location>
</feature>
<dbReference type="RefSeq" id="XP_012939752.1">
    <property type="nucleotide sequence ID" value="XM_013084298.2"/>
</dbReference>
<reference evidence="7" key="1">
    <citation type="submission" date="2025-08" db="UniProtKB">
        <authorList>
            <consortium name="RefSeq"/>
        </authorList>
    </citation>
    <scope>IDENTIFICATION</scope>
</reference>
<name>A0ABM1A2X3_APLCA</name>
<dbReference type="Pfam" id="PF11566">
    <property type="entry name" value="PI31_Prot_N"/>
    <property type="match status" value="1"/>
</dbReference>
<proteinExistence type="inferred from homology"/>